<evidence type="ECO:0000259" key="1">
    <source>
        <dbReference type="Pfam" id="PF04937"/>
    </source>
</evidence>
<sequence length="105" mass="12247">MSTEFDNSSNQLADIFTKLRCLPYKREIRNCITYTTQFNIFCLFNSSKFMKTGDKIYQLLNNFVKDIGEKNVIQVVTDNESNYVMTGKLLQARKTKLFWTPCAAH</sequence>
<keyword evidence="3" id="KW-1185">Reference proteome</keyword>
<comment type="caution">
    <text evidence="2">The sequence shown here is derived from an EMBL/GenBank/DDBJ whole genome shotgun (WGS) entry which is preliminary data.</text>
</comment>
<dbReference type="OrthoDB" id="2442898at2759"/>
<proteinExistence type="predicted"/>
<organism evidence="2 3">
    <name type="scientific">Mucuna pruriens</name>
    <name type="common">Velvet bean</name>
    <name type="synonym">Dolichos pruriens</name>
    <dbReference type="NCBI Taxonomy" id="157652"/>
    <lineage>
        <taxon>Eukaryota</taxon>
        <taxon>Viridiplantae</taxon>
        <taxon>Streptophyta</taxon>
        <taxon>Embryophyta</taxon>
        <taxon>Tracheophyta</taxon>
        <taxon>Spermatophyta</taxon>
        <taxon>Magnoliopsida</taxon>
        <taxon>eudicotyledons</taxon>
        <taxon>Gunneridae</taxon>
        <taxon>Pentapetalae</taxon>
        <taxon>rosids</taxon>
        <taxon>fabids</taxon>
        <taxon>Fabales</taxon>
        <taxon>Fabaceae</taxon>
        <taxon>Papilionoideae</taxon>
        <taxon>50 kb inversion clade</taxon>
        <taxon>NPAAA clade</taxon>
        <taxon>indigoferoid/millettioid clade</taxon>
        <taxon>Phaseoleae</taxon>
        <taxon>Mucuna</taxon>
    </lineage>
</organism>
<protein>
    <recommendedName>
        <fullName evidence="1">DUF659 domain-containing protein</fullName>
    </recommendedName>
</protein>
<dbReference type="PANTHER" id="PTHR32166:SF74">
    <property type="entry name" value="OS05G0256350 PROTEIN"/>
    <property type="match status" value="1"/>
</dbReference>
<dbReference type="Proteomes" id="UP000257109">
    <property type="component" value="Unassembled WGS sequence"/>
</dbReference>
<dbReference type="Pfam" id="PF04937">
    <property type="entry name" value="DUF659"/>
    <property type="match status" value="1"/>
</dbReference>
<name>A0A371EL94_MUCPR</name>
<evidence type="ECO:0000313" key="3">
    <source>
        <dbReference type="Proteomes" id="UP000257109"/>
    </source>
</evidence>
<feature type="non-terminal residue" evidence="2">
    <location>
        <position position="1"/>
    </location>
</feature>
<accession>A0A371EL94</accession>
<dbReference type="InterPro" id="IPR007021">
    <property type="entry name" value="DUF659"/>
</dbReference>
<gene>
    <name evidence="2" type="ORF">CR513_54460</name>
</gene>
<evidence type="ECO:0000313" key="2">
    <source>
        <dbReference type="EMBL" id="RDX66744.1"/>
    </source>
</evidence>
<reference evidence="2" key="1">
    <citation type="submission" date="2018-05" db="EMBL/GenBank/DDBJ databases">
        <title>Draft genome of Mucuna pruriens seed.</title>
        <authorList>
            <person name="Nnadi N.E."/>
            <person name="Vos R."/>
            <person name="Hasami M.H."/>
            <person name="Devisetty U.K."/>
            <person name="Aguiy J.C."/>
        </authorList>
    </citation>
    <scope>NUCLEOTIDE SEQUENCE [LARGE SCALE GENOMIC DNA]</scope>
    <source>
        <strain evidence="2">JCA_2017</strain>
    </source>
</reference>
<dbReference type="AlphaFoldDB" id="A0A371EL94"/>
<dbReference type="PANTHER" id="PTHR32166">
    <property type="entry name" value="OSJNBA0013A04.12 PROTEIN"/>
    <property type="match status" value="1"/>
</dbReference>
<feature type="domain" description="DUF659" evidence="1">
    <location>
        <begin position="44"/>
        <end position="105"/>
    </location>
</feature>
<dbReference type="EMBL" id="QJKJ01013293">
    <property type="protein sequence ID" value="RDX66744.1"/>
    <property type="molecule type" value="Genomic_DNA"/>
</dbReference>